<sequence length="118" mass="13727">MARFLRFSPTSLRILVPAAATKAQSLLPGIGWRRSDDATPWLCQPMAFVSIPREQLARCMRQACNESAGEDEEIERPRQQEWSQMMHEKKEEKRRDEHTFRAVKELRASREGVIKKTT</sequence>
<dbReference type="AlphaFoldDB" id="A0A6U4B4H2"/>
<evidence type="ECO:0000313" key="3">
    <source>
        <dbReference type="EMBL" id="CAD9048029.1"/>
    </source>
</evidence>
<proteinExistence type="predicted"/>
<feature type="compositionally biased region" description="Basic and acidic residues" evidence="1">
    <location>
        <begin position="86"/>
        <end position="98"/>
    </location>
</feature>
<dbReference type="EMBL" id="HBGB01005361">
    <property type="protein sequence ID" value="CAD9048029.1"/>
    <property type="molecule type" value="Transcribed_RNA"/>
</dbReference>
<protein>
    <submittedName>
        <fullName evidence="2">Uncharacterized protein</fullName>
    </submittedName>
</protein>
<dbReference type="EMBL" id="HBGB01005362">
    <property type="protein sequence ID" value="CAD9048030.1"/>
    <property type="molecule type" value="Transcribed_RNA"/>
</dbReference>
<name>A0A6U4B4H2_9ALVE</name>
<organism evidence="2">
    <name type="scientific">Vitrella brassicaformis</name>
    <dbReference type="NCBI Taxonomy" id="1169539"/>
    <lineage>
        <taxon>Eukaryota</taxon>
        <taxon>Sar</taxon>
        <taxon>Alveolata</taxon>
        <taxon>Colpodellida</taxon>
        <taxon>Vitrellaceae</taxon>
        <taxon>Vitrella</taxon>
    </lineage>
</organism>
<gene>
    <name evidence="2" type="ORF">VBRA1451_LOCUS3082</name>
    <name evidence="3" type="ORF">VBRA1451_LOCUS3083</name>
    <name evidence="4" type="ORF">VBRA1451_LOCUS3084</name>
</gene>
<dbReference type="EMBL" id="HBGB01005360">
    <property type="protein sequence ID" value="CAD9048028.1"/>
    <property type="molecule type" value="Transcribed_RNA"/>
</dbReference>
<evidence type="ECO:0000313" key="2">
    <source>
        <dbReference type="EMBL" id="CAD9048028.1"/>
    </source>
</evidence>
<accession>A0A6U4B4H2</accession>
<reference evidence="2" key="1">
    <citation type="submission" date="2021-01" db="EMBL/GenBank/DDBJ databases">
        <authorList>
            <person name="Corre E."/>
            <person name="Pelletier E."/>
            <person name="Niang G."/>
            <person name="Scheremetjew M."/>
            <person name="Finn R."/>
            <person name="Kale V."/>
            <person name="Holt S."/>
            <person name="Cochrane G."/>
            <person name="Meng A."/>
            <person name="Brown T."/>
            <person name="Cohen L."/>
        </authorList>
    </citation>
    <scope>NUCLEOTIDE SEQUENCE</scope>
    <source>
        <strain evidence="2">CCMP3346</strain>
    </source>
</reference>
<feature type="region of interest" description="Disordered" evidence="1">
    <location>
        <begin position="66"/>
        <end position="98"/>
    </location>
</feature>
<evidence type="ECO:0000256" key="1">
    <source>
        <dbReference type="SAM" id="MobiDB-lite"/>
    </source>
</evidence>
<evidence type="ECO:0000313" key="4">
    <source>
        <dbReference type="EMBL" id="CAD9048030.1"/>
    </source>
</evidence>